<proteinExistence type="predicted"/>
<sequence length="150" mass="16129">MAPVKVSRFAALIFIFRMLVASMRTLFASLDGGCTLVSYVSSLNIPSNGSTSGSHASNCMLKVDAAIEEISTAFIASGWPCVASLILVIVRSNRGVIIPHKLSTIVTERHLSFISAVMFSCDFGFTASPIVNANRLDGFLRSERARKVQA</sequence>
<name>A0A2P2MA78_RHIMU</name>
<keyword evidence="1" id="KW-0812">Transmembrane</keyword>
<dbReference type="EMBL" id="GGEC01046651">
    <property type="protein sequence ID" value="MBX27135.1"/>
    <property type="molecule type" value="Transcribed_RNA"/>
</dbReference>
<evidence type="ECO:0000256" key="1">
    <source>
        <dbReference type="SAM" id="Phobius"/>
    </source>
</evidence>
<reference evidence="3" key="1">
    <citation type="submission" date="2018-02" db="EMBL/GenBank/DDBJ databases">
        <title>Rhizophora mucronata_Transcriptome.</title>
        <authorList>
            <person name="Meera S.P."/>
            <person name="Sreeshan A."/>
            <person name="Augustine A."/>
        </authorList>
    </citation>
    <scope>NUCLEOTIDE SEQUENCE</scope>
    <source>
        <tissue evidence="3">Leaf</tissue>
    </source>
</reference>
<feature type="chain" id="PRO_5015085109" evidence="2">
    <location>
        <begin position="23"/>
        <end position="150"/>
    </location>
</feature>
<accession>A0A2P2MA78</accession>
<protein>
    <submittedName>
        <fullName evidence="3">Uncharacterized protein LOC8261314</fullName>
    </submittedName>
</protein>
<keyword evidence="1" id="KW-1133">Transmembrane helix</keyword>
<dbReference type="EMBL" id="GGEC01046664">
    <property type="protein sequence ID" value="MBX27148.1"/>
    <property type="molecule type" value="Transcribed_RNA"/>
</dbReference>
<keyword evidence="2" id="KW-0732">Signal</keyword>
<keyword evidence="1" id="KW-0472">Membrane</keyword>
<organism evidence="3">
    <name type="scientific">Rhizophora mucronata</name>
    <name type="common">Asiatic mangrove</name>
    <dbReference type="NCBI Taxonomy" id="61149"/>
    <lineage>
        <taxon>Eukaryota</taxon>
        <taxon>Viridiplantae</taxon>
        <taxon>Streptophyta</taxon>
        <taxon>Embryophyta</taxon>
        <taxon>Tracheophyta</taxon>
        <taxon>Spermatophyta</taxon>
        <taxon>Magnoliopsida</taxon>
        <taxon>eudicotyledons</taxon>
        <taxon>Gunneridae</taxon>
        <taxon>Pentapetalae</taxon>
        <taxon>rosids</taxon>
        <taxon>fabids</taxon>
        <taxon>Malpighiales</taxon>
        <taxon>Rhizophoraceae</taxon>
        <taxon>Rhizophora</taxon>
    </lineage>
</organism>
<evidence type="ECO:0000313" key="3">
    <source>
        <dbReference type="EMBL" id="MBX27135.1"/>
    </source>
</evidence>
<feature type="transmembrane region" description="Helical" evidence="1">
    <location>
        <begin position="70"/>
        <end position="90"/>
    </location>
</feature>
<dbReference type="AlphaFoldDB" id="A0A2P2MA78"/>
<feature type="transmembrane region" description="Helical" evidence="1">
    <location>
        <begin position="111"/>
        <end position="131"/>
    </location>
</feature>
<evidence type="ECO:0000256" key="2">
    <source>
        <dbReference type="SAM" id="SignalP"/>
    </source>
</evidence>
<feature type="signal peptide" evidence="2">
    <location>
        <begin position="1"/>
        <end position="22"/>
    </location>
</feature>